<dbReference type="AlphaFoldDB" id="A0AAV5ET19"/>
<keyword evidence="2" id="KW-1185">Reference proteome</keyword>
<name>A0AAV5ET19_ELECO</name>
<dbReference type="Proteomes" id="UP001054889">
    <property type="component" value="Unassembled WGS sequence"/>
</dbReference>
<reference evidence="1" key="1">
    <citation type="journal article" date="2018" name="DNA Res.">
        <title>Multiple hybrid de novo genome assembly of finger millet, an orphan allotetraploid crop.</title>
        <authorList>
            <person name="Hatakeyama M."/>
            <person name="Aluri S."/>
            <person name="Balachadran M.T."/>
            <person name="Sivarajan S.R."/>
            <person name="Patrignani A."/>
            <person name="Gruter S."/>
            <person name="Poveda L."/>
            <person name="Shimizu-Inatsugi R."/>
            <person name="Baeten J."/>
            <person name="Francoijs K.J."/>
            <person name="Nataraja K.N."/>
            <person name="Reddy Y.A.N."/>
            <person name="Phadnis S."/>
            <person name="Ravikumar R.L."/>
            <person name="Schlapbach R."/>
            <person name="Sreeman S.M."/>
            <person name="Shimizu K.K."/>
        </authorList>
    </citation>
    <scope>NUCLEOTIDE SEQUENCE</scope>
</reference>
<sequence length="405" mass="46203">MMKSQMEREHLHMSSVWNDYIHSLSLMRKEESSAGSFRCSCRTGKAPAQQKQKQKHLYLVLDDWEKGYGIYRVGEDELVSDAEQLDHPRQAESPLVRIKAHHCAWYLAGHGTKIFVMNPADSSPGIPVFDTATSSMTVCPNTYTRGDLGQRALYASVGDRLLSFVYPFIDMVGPEPSSLSEETWSVTSMEHWLPFNSRSVRGYAVHPDGRTVFMSVEGYNPDLGSTFSYHLYRNRCCTYALDTERLDWTYLGEWILPFAGQGHYDSELDAWVGICLYREREQAGGRVCCCDVPSAVEPRDTVPVSKICVDALFQPGEPHFGTKLLYMGDSKFCLVESRRRVQPMPMDDHDDGFHLQHRSVKMTSFVLKYDKVGDLQTTRRRAYASMWYQSHKGGHPAEDPVAFWM</sequence>
<gene>
    <name evidence="1" type="primary">gb14471</name>
    <name evidence="1" type="ORF">PR202_gb14471</name>
</gene>
<dbReference type="Pfam" id="PF07893">
    <property type="entry name" value="DUF1668"/>
    <property type="match status" value="1"/>
</dbReference>
<comment type="caution">
    <text evidence="1">The sequence shown here is derived from an EMBL/GenBank/DDBJ whole genome shotgun (WGS) entry which is preliminary data.</text>
</comment>
<protein>
    <recommendedName>
        <fullName evidence="3">DUF1618 domain-containing protein</fullName>
    </recommendedName>
</protein>
<evidence type="ECO:0000313" key="2">
    <source>
        <dbReference type="Proteomes" id="UP001054889"/>
    </source>
</evidence>
<proteinExistence type="predicted"/>
<dbReference type="PANTHER" id="PTHR33085">
    <property type="entry name" value="OS12G0113100 PROTEIN-RELATED"/>
    <property type="match status" value="1"/>
</dbReference>
<organism evidence="1 2">
    <name type="scientific">Eleusine coracana subsp. coracana</name>
    <dbReference type="NCBI Taxonomy" id="191504"/>
    <lineage>
        <taxon>Eukaryota</taxon>
        <taxon>Viridiplantae</taxon>
        <taxon>Streptophyta</taxon>
        <taxon>Embryophyta</taxon>
        <taxon>Tracheophyta</taxon>
        <taxon>Spermatophyta</taxon>
        <taxon>Magnoliopsida</taxon>
        <taxon>Liliopsida</taxon>
        <taxon>Poales</taxon>
        <taxon>Poaceae</taxon>
        <taxon>PACMAD clade</taxon>
        <taxon>Chloridoideae</taxon>
        <taxon>Cynodonteae</taxon>
        <taxon>Eleusininae</taxon>
        <taxon>Eleusine</taxon>
    </lineage>
</organism>
<reference evidence="1" key="2">
    <citation type="submission" date="2021-12" db="EMBL/GenBank/DDBJ databases">
        <title>Resequencing data analysis of finger millet.</title>
        <authorList>
            <person name="Hatakeyama M."/>
            <person name="Aluri S."/>
            <person name="Balachadran M.T."/>
            <person name="Sivarajan S.R."/>
            <person name="Poveda L."/>
            <person name="Shimizu-Inatsugi R."/>
            <person name="Schlapbach R."/>
            <person name="Sreeman S.M."/>
            <person name="Shimizu K.K."/>
        </authorList>
    </citation>
    <scope>NUCLEOTIDE SEQUENCE</scope>
</reference>
<evidence type="ECO:0008006" key="3">
    <source>
        <dbReference type="Google" id="ProtNLM"/>
    </source>
</evidence>
<evidence type="ECO:0000313" key="1">
    <source>
        <dbReference type="EMBL" id="GJN26534.1"/>
    </source>
</evidence>
<dbReference type="EMBL" id="BQKI01000079">
    <property type="protein sequence ID" value="GJN26534.1"/>
    <property type="molecule type" value="Genomic_DNA"/>
</dbReference>
<dbReference type="PANTHER" id="PTHR33085:SF60">
    <property type="entry name" value="OS04G0422800 PROTEIN"/>
    <property type="match status" value="1"/>
</dbReference>
<accession>A0AAV5ET19</accession>
<dbReference type="InterPro" id="IPR012871">
    <property type="entry name" value="DUF1668_ORYSA"/>
</dbReference>